<keyword evidence="3" id="KW-0235">DNA replication</keyword>
<feature type="domain" description="Origin recognition complex subunit 3 winged helix C-terminal" evidence="8">
    <location>
        <begin position="558"/>
        <end position="705"/>
    </location>
</feature>
<dbReference type="GO" id="GO:0005656">
    <property type="term" value="C:nuclear pre-replicative complex"/>
    <property type="evidence" value="ECO:0007669"/>
    <property type="project" value="TreeGrafter"/>
</dbReference>
<evidence type="ECO:0000259" key="8">
    <source>
        <dbReference type="Pfam" id="PF18137"/>
    </source>
</evidence>
<evidence type="ECO:0008006" key="10">
    <source>
        <dbReference type="Google" id="ProtNLM"/>
    </source>
</evidence>
<evidence type="ECO:0000256" key="2">
    <source>
        <dbReference type="ARBA" id="ARBA00010977"/>
    </source>
</evidence>
<sequence>MPDVLIPNLDDVNKTAFCIPFNPDGMSLVLAERLPPSSFTDRDLENGCELRFQAYKVAWKKCLDRVQEIIHELQSASAHSVVKEVKTSYNNPLPGLPYAELPVISLINPSLGISFLTSIMPLLESQESVASPVDQVHCLVIHLYPADFPNIMVGMKSIIAGFMDNTDLERGNHKPATSLANYDVKLLAAWHKALVKTSGTPSNLVIVLHDFEQFDPAVMQDVFHIFSAHVKELPVVFLLSMSSPSTNYLNDTYSRATMALLRVRKFAPPSGSTFFCPTFEPDIMVGPIVLEYIQDHFTRYNSFADAILTILQVSLTSYTEVYPLAVLVHDTPSLDILSDPGSSEFVNSLAIRLKLPFANANHENTRQKPFTPAEIRTITKKLHNARKNYHSRYNGIRMAFTLMVHIQTYLEDQGYKGLDWSGDRKPGSEPKWTNLFKPMLNVMHGDVQPYIKSLSLIVRKSKRKELQDLLQILHSFFEANSEVEDISKDRTKVVSWKTGLRSVGNDTGSLSEIAVPFSEWLTEYLSSRLRPLEDCELWDVWYTGHTPFSSELLNPSIRASMMSGLLRPHDFAVDFSIPLKEPPPEKAIWELPDTSILFKRYLDSGRMINVYDWFESFKTVLDTQREKIQDLQVQEPATPKKRRGQKSKMQPVEKQETPKAMTAEEEEKWNLEVQARFVRALHELDYLGFIKHTGRKADHVLRTYFDVGDAE</sequence>
<dbReference type="InterPro" id="IPR040855">
    <property type="entry name" value="ORC_WH_C"/>
</dbReference>
<dbReference type="GO" id="GO:0005664">
    <property type="term" value="C:nuclear origin of replication recognition complex"/>
    <property type="evidence" value="ECO:0007669"/>
    <property type="project" value="InterPro"/>
</dbReference>
<organism evidence="9">
    <name type="scientific">Psilocybe cubensis</name>
    <name type="common">Psychedelic mushroom</name>
    <name type="synonym">Stropharia cubensis</name>
    <dbReference type="NCBI Taxonomy" id="181762"/>
    <lineage>
        <taxon>Eukaryota</taxon>
        <taxon>Fungi</taxon>
        <taxon>Dikarya</taxon>
        <taxon>Basidiomycota</taxon>
        <taxon>Agaricomycotina</taxon>
        <taxon>Agaricomycetes</taxon>
        <taxon>Agaricomycetidae</taxon>
        <taxon>Agaricales</taxon>
        <taxon>Agaricineae</taxon>
        <taxon>Strophariaceae</taxon>
        <taxon>Psilocybe</taxon>
    </lineage>
</organism>
<evidence type="ECO:0000256" key="5">
    <source>
        <dbReference type="ARBA" id="ARBA00023242"/>
    </source>
</evidence>
<name>A0A8H7Y617_PSICU</name>
<protein>
    <recommendedName>
        <fullName evidence="10">Origin recognition complex subunit 3</fullName>
    </recommendedName>
</protein>
<evidence type="ECO:0000256" key="3">
    <source>
        <dbReference type="ARBA" id="ARBA00022705"/>
    </source>
</evidence>
<comment type="caution">
    <text evidence="9">The sequence shown here is derived from an EMBL/GenBank/DDBJ whole genome shotgun (WGS) entry which is preliminary data.</text>
</comment>
<dbReference type="CDD" id="cd20704">
    <property type="entry name" value="Orc3"/>
    <property type="match status" value="1"/>
</dbReference>
<keyword evidence="5" id="KW-0539">Nucleus</keyword>
<dbReference type="Pfam" id="PF07034">
    <property type="entry name" value="ORC3_N"/>
    <property type="match status" value="1"/>
</dbReference>
<dbReference type="OrthoDB" id="10265211at2759"/>
<keyword evidence="4" id="KW-0238">DNA-binding</keyword>
<evidence type="ECO:0000313" key="9">
    <source>
        <dbReference type="EMBL" id="KAG5171808.1"/>
    </source>
</evidence>
<proteinExistence type="inferred from homology"/>
<dbReference type="PANTHER" id="PTHR12748">
    <property type="entry name" value="ORIGIN RECOGNITION COMPLEX SUBUNIT 3"/>
    <property type="match status" value="1"/>
</dbReference>
<dbReference type="GO" id="GO:0003688">
    <property type="term" value="F:DNA replication origin binding"/>
    <property type="evidence" value="ECO:0007669"/>
    <property type="project" value="TreeGrafter"/>
</dbReference>
<dbReference type="Pfam" id="PF18137">
    <property type="entry name" value="WHD_ORC"/>
    <property type="match status" value="1"/>
</dbReference>
<dbReference type="AlphaFoldDB" id="A0A8H7Y617"/>
<feature type="region of interest" description="Disordered" evidence="6">
    <location>
        <begin position="631"/>
        <end position="665"/>
    </location>
</feature>
<comment type="subcellular location">
    <subcellularLocation>
        <location evidence="1">Nucleus</location>
    </subcellularLocation>
</comment>
<evidence type="ECO:0000256" key="6">
    <source>
        <dbReference type="SAM" id="MobiDB-lite"/>
    </source>
</evidence>
<dbReference type="GO" id="GO:0006270">
    <property type="term" value="P:DNA replication initiation"/>
    <property type="evidence" value="ECO:0007669"/>
    <property type="project" value="TreeGrafter"/>
</dbReference>
<evidence type="ECO:0000256" key="4">
    <source>
        <dbReference type="ARBA" id="ARBA00023125"/>
    </source>
</evidence>
<evidence type="ECO:0000259" key="7">
    <source>
        <dbReference type="Pfam" id="PF07034"/>
    </source>
</evidence>
<comment type="similarity">
    <text evidence="2">Belongs to the ORC3 family.</text>
</comment>
<dbReference type="EMBL" id="JAFIQS010000003">
    <property type="protein sequence ID" value="KAG5171808.1"/>
    <property type="molecule type" value="Genomic_DNA"/>
</dbReference>
<dbReference type="InterPro" id="IPR020795">
    <property type="entry name" value="ORC3"/>
</dbReference>
<dbReference type="GO" id="GO:0031261">
    <property type="term" value="C:DNA replication preinitiation complex"/>
    <property type="evidence" value="ECO:0007669"/>
    <property type="project" value="TreeGrafter"/>
</dbReference>
<dbReference type="InterPro" id="IPR045667">
    <property type="entry name" value="ORC3_N"/>
</dbReference>
<feature type="domain" description="Origin recognition complex subunit 3 N-terminal" evidence="7">
    <location>
        <begin position="39"/>
        <end position="275"/>
    </location>
</feature>
<accession>A0A8H7Y617</accession>
<reference evidence="9" key="1">
    <citation type="submission" date="2021-02" db="EMBL/GenBank/DDBJ databases">
        <title>Psilocybe cubensis genome.</title>
        <authorList>
            <person name="Mckernan K.J."/>
            <person name="Crawford S."/>
            <person name="Trippe A."/>
            <person name="Kane L.T."/>
            <person name="Mclaughlin S."/>
        </authorList>
    </citation>
    <scope>NUCLEOTIDE SEQUENCE [LARGE SCALE GENOMIC DNA]</scope>
    <source>
        <strain evidence="9">MGC-MH-2018</strain>
    </source>
</reference>
<gene>
    <name evidence="9" type="ORF">JR316_003896</name>
</gene>
<dbReference type="PANTHER" id="PTHR12748:SF0">
    <property type="entry name" value="ORIGIN RECOGNITION COMPLEX SUBUNIT 3"/>
    <property type="match status" value="1"/>
</dbReference>
<evidence type="ECO:0000256" key="1">
    <source>
        <dbReference type="ARBA" id="ARBA00004123"/>
    </source>
</evidence>